<dbReference type="GO" id="GO:0005851">
    <property type="term" value="C:eukaryotic translation initiation factor 2B complex"/>
    <property type="evidence" value="ECO:0007669"/>
    <property type="project" value="TreeGrafter"/>
</dbReference>
<feature type="compositionally biased region" description="Polar residues" evidence="10">
    <location>
        <begin position="244"/>
        <end position="253"/>
    </location>
</feature>
<organism evidence="11 12">
    <name type="scientific">Hortaea werneckii</name>
    <name type="common">Black yeast</name>
    <name type="synonym">Cladosporium werneckii</name>
    <dbReference type="NCBI Taxonomy" id="91943"/>
    <lineage>
        <taxon>Eukaryota</taxon>
        <taxon>Fungi</taxon>
        <taxon>Dikarya</taxon>
        <taxon>Ascomycota</taxon>
        <taxon>Pezizomycotina</taxon>
        <taxon>Dothideomycetes</taxon>
        <taxon>Dothideomycetidae</taxon>
        <taxon>Mycosphaerellales</taxon>
        <taxon>Teratosphaeriaceae</taxon>
        <taxon>Hortaea</taxon>
    </lineage>
</organism>
<dbReference type="InterPro" id="IPR000649">
    <property type="entry name" value="IF-2B-related"/>
</dbReference>
<dbReference type="PANTHER" id="PTHR45859:SF1">
    <property type="entry name" value="TRANSLATION INITIATION FACTOR EIF-2B SUBUNIT BETA"/>
    <property type="match status" value="1"/>
</dbReference>
<proteinExistence type="inferred from homology"/>
<evidence type="ECO:0000256" key="7">
    <source>
        <dbReference type="ARBA" id="ARBA00044228"/>
    </source>
</evidence>
<dbReference type="OrthoDB" id="269919at2759"/>
<dbReference type="FunFam" id="3.40.50.10470:FF:000008">
    <property type="entry name" value="Translation initiation factor 2B, beta subunit"/>
    <property type="match status" value="1"/>
</dbReference>
<evidence type="ECO:0000256" key="2">
    <source>
        <dbReference type="ARBA" id="ARBA00007251"/>
    </source>
</evidence>
<accession>A0A3M6WWM9</accession>
<evidence type="ECO:0000256" key="4">
    <source>
        <dbReference type="ARBA" id="ARBA00022540"/>
    </source>
</evidence>
<name>A0A3M6WWM9_HORWE</name>
<keyword evidence="3" id="KW-0963">Cytoplasm</keyword>
<evidence type="ECO:0000256" key="10">
    <source>
        <dbReference type="SAM" id="MobiDB-lite"/>
    </source>
</evidence>
<dbReference type="SUPFAM" id="SSF100950">
    <property type="entry name" value="NagB/RpiA/CoA transferase-like"/>
    <property type="match status" value="1"/>
</dbReference>
<evidence type="ECO:0000256" key="5">
    <source>
        <dbReference type="ARBA" id="ARBA00022917"/>
    </source>
</evidence>
<dbReference type="EMBL" id="QWIJ01000383">
    <property type="protein sequence ID" value="RMX83023.1"/>
    <property type="molecule type" value="Genomic_DNA"/>
</dbReference>
<feature type="compositionally biased region" description="Basic and acidic residues" evidence="10">
    <location>
        <begin position="255"/>
        <end position="266"/>
    </location>
</feature>
<sequence length="517" mass="54992">MRKPIWTMPSSTAVGSAPSLTTFLKSLKQNDTETSIEFFIALLKRRQIRNSRPCAIATVNLLLRVVGEERIKDASTLITRIRDVGRRLVAAQPREMAVGNIVRRVLEVVRERAEADLDAAGGGSEAGGASGATTPTLPAPGEGPTRPALPSRMSGFTPLHGAHALPEDIQTYAKAPTPVERPLSSGLSGAGNETNAAPAAQRPGIGSAQTSYAGQAPSSTSLFSILQHPTPGSSARSPYATPPAGTQSPSSKTSPRKDEDSKGEKLDIKAEVITGIVELQQELEDVDDEIASFALDHIHSGEMILTHGSSQTVQKFLTTVARKRKFTVVHAEAFPNDHESTHSTIVNGGQGEDDERWKPLTSMGITVILVPDSAVFALMSRINKVLLAPHTVLANGSLLATSGASTISLAAKTHRVPVVVLSGVYKLSPVYPFDTDELIEYGDPGKVVSFSDGRFMDKVDVMNPVYDWVDAEGVDLYVTNLGACAPSYLYRVVADHYRVEDIDLSAKPADGGAVKAG</sequence>
<evidence type="ECO:0000256" key="9">
    <source>
        <dbReference type="RuleBase" id="RU003814"/>
    </source>
</evidence>
<dbReference type="InterPro" id="IPR042529">
    <property type="entry name" value="IF_2B-like_C"/>
</dbReference>
<dbReference type="GO" id="GO:0005829">
    <property type="term" value="C:cytosol"/>
    <property type="evidence" value="ECO:0007669"/>
    <property type="project" value="UniProtKB-SubCell"/>
</dbReference>
<feature type="compositionally biased region" description="Gly residues" evidence="10">
    <location>
        <begin position="120"/>
        <end position="130"/>
    </location>
</feature>
<evidence type="ECO:0000256" key="6">
    <source>
        <dbReference type="ARBA" id="ARBA00044122"/>
    </source>
</evidence>
<feature type="compositionally biased region" description="Polar residues" evidence="10">
    <location>
        <begin position="185"/>
        <end position="195"/>
    </location>
</feature>
<evidence type="ECO:0000256" key="1">
    <source>
        <dbReference type="ARBA" id="ARBA00004514"/>
    </source>
</evidence>
<dbReference type="Gene3D" id="3.40.50.10470">
    <property type="entry name" value="Translation initiation factor eif-2b, domain 2"/>
    <property type="match status" value="1"/>
</dbReference>
<dbReference type="GO" id="GO:0003743">
    <property type="term" value="F:translation initiation factor activity"/>
    <property type="evidence" value="ECO:0007669"/>
    <property type="project" value="UniProtKB-KW"/>
</dbReference>
<gene>
    <name evidence="11" type="ORF">D0869_05624</name>
</gene>
<dbReference type="InterPro" id="IPR051855">
    <property type="entry name" value="eIF2B_beta_subunit"/>
</dbReference>
<evidence type="ECO:0000256" key="8">
    <source>
        <dbReference type="ARBA" id="ARBA00046432"/>
    </source>
</evidence>
<comment type="caution">
    <text evidence="11">The sequence shown here is derived from an EMBL/GenBank/DDBJ whole genome shotgun (WGS) entry which is preliminary data.</text>
</comment>
<comment type="subunit">
    <text evidence="8">Component of the translation initiation factor 2B (eIF2B) complex which is a heterodecamer of two sets of five different subunits: alpha, beta, gamma, delta and epsilon. Subunits alpha, beta and delta comprise a regulatory subcomplex and subunits epsilon and gamma comprise a catalytic subcomplex. Within the complex, the hexameric regulatory complex resides at the center, with the two heterodimeric catalytic subcomplexes bound on opposite sides.</text>
</comment>
<feature type="compositionally biased region" description="Polar residues" evidence="10">
    <location>
        <begin position="207"/>
        <end position="224"/>
    </location>
</feature>
<evidence type="ECO:0000313" key="11">
    <source>
        <dbReference type="EMBL" id="RMX83023.1"/>
    </source>
</evidence>
<feature type="region of interest" description="Disordered" evidence="10">
    <location>
        <begin position="178"/>
        <end position="266"/>
    </location>
</feature>
<comment type="subcellular location">
    <subcellularLocation>
        <location evidence="1">Cytoplasm</location>
        <location evidence="1">Cytosol</location>
    </subcellularLocation>
</comment>
<dbReference type="Pfam" id="PF01008">
    <property type="entry name" value="IF-2B"/>
    <property type="match status" value="2"/>
</dbReference>
<dbReference type="PANTHER" id="PTHR45859">
    <property type="entry name" value="TRANSLATION INITIATION FACTOR EIF-2B SUBUNIT BETA"/>
    <property type="match status" value="1"/>
</dbReference>
<dbReference type="VEuPathDB" id="FungiDB:BTJ68_11232"/>
<dbReference type="InterPro" id="IPR037171">
    <property type="entry name" value="NagB/RpiA_transferase-like"/>
</dbReference>
<keyword evidence="5" id="KW-0648">Protein biosynthesis</keyword>
<evidence type="ECO:0000256" key="3">
    <source>
        <dbReference type="ARBA" id="ARBA00022490"/>
    </source>
</evidence>
<dbReference type="AlphaFoldDB" id="A0A3M6WWM9"/>
<feature type="region of interest" description="Disordered" evidence="10">
    <location>
        <begin position="117"/>
        <end position="161"/>
    </location>
</feature>
<reference evidence="11 12" key="1">
    <citation type="journal article" date="2018" name="BMC Genomics">
        <title>Genomic evidence for intraspecific hybridization in a clonal and extremely halotolerant yeast.</title>
        <authorList>
            <person name="Gostincar C."/>
            <person name="Stajich J.E."/>
            <person name="Zupancic J."/>
            <person name="Zalar P."/>
            <person name="Gunde-Cimerman N."/>
        </authorList>
    </citation>
    <scope>NUCLEOTIDE SEQUENCE [LARGE SCALE GENOMIC DNA]</scope>
    <source>
        <strain evidence="11 12">EXF-6656</strain>
    </source>
</reference>
<dbReference type="GO" id="GO:0005085">
    <property type="term" value="F:guanyl-nucleotide exchange factor activity"/>
    <property type="evidence" value="ECO:0007669"/>
    <property type="project" value="TreeGrafter"/>
</dbReference>
<keyword evidence="4" id="KW-0396">Initiation factor</keyword>
<comment type="similarity">
    <text evidence="2 9">Belongs to the eIF-2B alpha/beta/delta subunits family.</text>
</comment>
<protein>
    <recommendedName>
        <fullName evidence="6">Translation initiation factor eIF2B subunit beta</fullName>
    </recommendedName>
    <alternativeName>
        <fullName evidence="7">eIF2B GDP-GTP exchange factor subunit beta</fullName>
    </alternativeName>
</protein>
<feature type="compositionally biased region" description="Low complexity" evidence="10">
    <location>
        <begin position="131"/>
        <end position="145"/>
    </location>
</feature>
<dbReference type="Proteomes" id="UP000281245">
    <property type="component" value="Unassembled WGS sequence"/>
</dbReference>
<evidence type="ECO:0000313" key="12">
    <source>
        <dbReference type="Proteomes" id="UP000281245"/>
    </source>
</evidence>